<keyword evidence="5" id="KW-0663">Pyridoxal phosphate</keyword>
<dbReference type="PANTHER" id="PTHR42825:SF2">
    <property type="entry name" value="BRANCHED-CHAIN-AMINO-ACID AMINOTRANSFERASE 3, CHLOROPLASTIC-RELATED"/>
    <property type="match status" value="1"/>
</dbReference>
<name>A0A319B546_ASPVC</name>
<comment type="cofactor">
    <cofactor evidence="1">
        <name>pyridoxal 5'-phosphate</name>
        <dbReference type="ChEBI" id="CHEBI:597326"/>
    </cofactor>
</comment>
<keyword evidence="4" id="KW-0808">Transferase</keyword>
<evidence type="ECO:0000313" key="6">
    <source>
        <dbReference type="EMBL" id="PYH67917.1"/>
    </source>
</evidence>
<dbReference type="InterPro" id="IPR043131">
    <property type="entry name" value="BCAT-like_N"/>
</dbReference>
<dbReference type="OrthoDB" id="4443712at2759"/>
<organism evidence="6 7">
    <name type="scientific">Aspergillus vadensis (strain CBS 113365 / IMI 142717 / IBT 24658)</name>
    <dbReference type="NCBI Taxonomy" id="1448311"/>
    <lineage>
        <taxon>Eukaryota</taxon>
        <taxon>Fungi</taxon>
        <taxon>Dikarya</taxon>
        <taxon>Ascomycota</taxon>
        <taxon>Pezizomycotina</taxon>
        <taxon>Eurotiomycetes</taxon>
        <taxon>Eurotiomycetidae</taxon>
        <taxon>Eurotiales</taxon>
        <taxon>Aspergillaceae</taxon>
        <taxon>Aspergillus</taxon>
        <taxon>Aspergillus subgen. Circumdati</taxon>
    </lineage>
</organism>
<dbReference type="Proteomes" id="UP000248405">
    <property type="component" value="Unassembled WGS sequence"/>
</dbReference>
<dbReference type="RefSeq" id="XP_025561711.1">
    <property type="nucleotide sequence ID" value="XM_025711347.1"/>
</dbReference>
<keyword evidence="7" id="KW-1185">Reference proteome</keyword>
<dbReference type="SUPFAM" id="SSF56752">
    <property type="entry name" value="D-aminoacid aminotransferase-like PLP-dependent enzymes"/>
    <property type="match status" value="1"/>
</dbReference>
<evidence type="ECO:0000313" key="7">
    <source>
        <dbReference type="Proteomes" id="UP000248405"/>
    </source>
</evidence>
<comment type="similarity">
    <text evidence="2">Belongs to the class-IV pyridoxal-phosphate-dependent aminotransferase family.</text>
</comment>
<evidence type="ECO:0000256" key="3">
    <source>
        <dbReference type="ARBA" id="ARBA00022576"/>
    </source>
</evidence>
<evidence type="ECO:0000256" key="1">
    <source>
        <dbReference type="ARBA" id="ARBA00001933"/>
    </source>
</evidence>
<dbReference type="EMBL" id="KZ821628">
    <property type="protein sequence ID" value="PYH67917.1"/>
    <property type="molecule type" value="Genomic_DNA"/>
</dbReference>
<evidence type="ECO:0000256" key="4">
    <source>
        <dbReference type="ARBA" id="ARBA00022679"/>
    </source>
</evidence>
<keyword evidence="3 6" id="KW-0032">Aminotransferase</keyword>
<dbReference type="PANTHER" id="PTHR42825">
    <property type="entry name" value="AMINO ACID AMINOTRANSFERASE"/>
    <property type="match status" value="1"/>
</dbReference>
<gene>
    <name evidence="6" type="ORF">BO88DRAFT_464703</name>
</gene>
<dbReference type="InterPro" id="IPR036038">
    <property type="entry name" value="Aminotransferase-like"/>
</dbReference>
<dbReference type="InterPro" id="IPR005786">
    <property type="entry name" value="B_amino_transII"/>
</dbReference>
<dbReference type="Gene3D" id="3.30.470.10">
    <property type="match status" value="1"/>
</dbReference>
<protein>
    <submittedName>
        <fullName evidence="6">Branched-chain amino acid aminotransferase</fullName>
    </submittedName>
</protein>
<reference evidence="6" key="1">
    <citation type="submission" date="2016-12" db="EMBL/GenBank/DDBJ databases">
        <title>The genomes of Aspergillus section Nigri reveals drivers in fungal speciation.</title>
        <authorList>
            <consortium name="DOE Joint Genome Institute"/>
            <person name="Vesth T.C."/>
            <person name="Nybo J."/>
            <person name="Theobald S."/>
            <person name="Brandl J."/>
            <person name="Frisvad J.C."/>
            <person name="Nielsen K.F."/>
            <person name="Lyhne E.K."/>
            <person name="Kogle M.E."/>
            <person name="Kuo A."/>
            <person name="Riley R."/>
            <person name="Clum A."/>
            <person name="Nolan M."/>
            <person name="Lipzen A."/>
            <person name="Salamov A."/>
            <person name="Henrissat B."/>
            <person name="Wiebenga A."/>
            <person name="De Vries R.P."/>
            <person name="Grigoriev I.V."/>
            <person name="Mortensen U.H."/>
            <person name="Andersen M.R."/>
            <person name="Baker S.E."/>
        </authorList>
    </citation>
    <scope>NUCLEOTIDE SEQUENCE [LARGE SCALE GENOMIC DNA]</scope>
    <source>
        <strain evidence="6">CBS 113365</strain>
    </source>
</reference>
<sequence length="338" mass="37115">MNSDIFPEPPSDTIEWSSLGSQSIEFPTSHVECTYSPATSSWSAPTVINNPNLQINGFAVGLNYGGPYYESLTAAVGMTAVPEHIFLECVRKVVAVNTSYVPPPHRDALLYIRPLLFGPSVPRIRDSLAQSTFCVFVRPGVVYPRTAAQNAILLSNSGSDDGPTAAETQKYSGTEAWDEGWKRGLGGIGQLDGRQAERDGYTMKLQLEYSRRGTFINGFTTSAFIGVQEEHGKYTLIVPRHPSRSIISDSCVKVGPITVDDIDTLSEVIATSTWHWLLPIRLIYYPSARQTEVYQAGSYQAGSSCRLLRNAITKVMAGEVSDVWQWSVPVTQEDRLPG</sequence>
<accession>A0A319B546</accession>
<dbReference type="GO" id="GO:0004084">
    <property type="term" value="F:branched-chain-amino-acid transaminase activity"/>
    <property type="evidence" value="ECO:0007669"/>
    <property type="project" value="InterPro"/>
</dbReference>
<dbReference type="InterPro" id="IPR043132">
    <property type="entry name" value="BCAT-like_C"/>
</dbReference>
<dbReference type="Gene3D" id="3.20.10.10">
    <property type="entry name" value="D-amino Acid Aminotransferase, subunit A, domain 2"/>
    <property type="match status" value="1"/>
</dbReference>
<dbReference type="GeneID" id="37215939"/>
<dbReference type="GO" id="GO:0009081">
    <property type="term" value="P:branched-chain amino acid metabolic process"/>
    <property type="evidence" value="ECO:0007669"/>
    <property type="project" value="InterPro"/>
</dbReference>
<evidence type="ECO:0000256" key="5">
    <source>
        <dbReference type="ARBA" id="ARBA00022898"/>
    </source>
</evidence>
<dbReference type="AlphaFoldDB" id="A0A319B546"/>
<evidence type="ECO:0000256" key="2">
    <source>
        <dbReference type="ARBA" id="ARBA00009320"/>
    </source>
</evidence>
<proteinExistence type="inferred from homology"/>